<accession>A0A9X3SAQ2</accession>
<evidence type="ECO:0000313" key="2">
    <source>
        <dbReference type="EMBL" id="MDA0183948.1"/>
    </source>
</evidence>
<dbReference type="EMBL" id="JAPDDP010000064">
    <property type="protein sequence ID" value="MDA0183948.1"/>
    <property type="molecule type" value="Genomic_DNA"/>
</dbReference>
<comment type="caution">
    <text evidence="2">The sequence shown here is derived from an EMBL/GenBank/DDBJ whole genome shotgun (WGS) entry which is preliminary data.</text>
</comment>
<keyword evidence="1" id="KW-0732">Signal</keyword>
<evidence type="ECO:0000256" key="1">
    <source>
        <dbReference type="SAM" id="SignalP"/>
    </source>
</evidence>
<dbReference type="AlphaFoldDB" id="A0A9X3SAQ2"/>
<name>A0A9X3SAQ2_9ACTN</name>
<dbReference type="RefSeq" id="WP_270028362.1">
    <property type="nucleotide sequence ID" value="NZ_JAPDDP010000064.1"/>
</dbReference>
<reference evidence="2" key="1">
    <citation type="submission" date="2022-10" db="EMBL/GenBank/DDBJ databases">
        <title>The WGS of Solirubrobacter phytolaccae KCTC 29190.</title>
        <authorList>
            <person name="Jiang Z."/>
        </authorList>
    </citation>
    <scope>NUCLEOTIDE SEQUENCE</scope>
    <source>
        <strain evidence="2">KCTC 29190</strain>
    </source>
</reference>
<organism evidence="2 3">
    <name type="scientific">Solirubrobacter phytolaccae</name>
    <dbReference type="NCBI Taxonomy" id="1404360"/>
    <lineage>
        <taxon>Bacteria</taxon>
        <taxon>Bacillati</taxon>
        <taxon>Actinomycetota</taxon>
        <taxon>Thermoleophilia</taxon>
        <taxon>Solirubrobacterales</taxon>
        <taxon>Solirubrobacteraceae</taxon>
        <taxon>Solirubrobacter</taxon>
    </lineage>
</organism>
<sequence>MRVVGVSAVLAVVVAIAFPVGAGATVPPRTCGPLVVAKRNYVIKADQIRCASAMKSAKSYLTSKRKPAGFTCKDFKDSKMTFRCSKGVQVFFAIRR</sequence>
<keyword evidence="3" id="KW-1185">Reference proteome</keyword>
<protein>
    <recommendedName>
        <fullName evidence="4">Excalibur calcium-binding domain-containing protein</fullName>
    </recommendedName>
</protein>
<feature type="chain" id="PRO_5040940794" description="Excalibur calcium-binding domain-containing protein" evidence="1">
    <location>
        <begin position="23"/>
        <end position="96"/>
    </location>
</feature>
<evidence type="ECO:0008006" key="4">
    <source>
        <dbReference type="Google" id="ProtNLM"/>
    </source>
</evidence>
<evidence type="ECO:0000313" key="3">
    <source>
        <dbReference type="Proteomes" id="UP001147653"/>
    </source>
</evidence>
<proteinExistence type="predicted"/>
<gene>
    <name evidence="2" type="ORF">OJ997_26815</name>
</gene>
<dbReference type="Proteomes" id="UP001147653">
    <property type="component" value="Unassembled WGS sequence"/>
</dbReference>
<feature type="signal peptide" evidence="1">
    <location>
        <begin position="1"/>
        <end position="22"/>
    </location>
</feature>